<dbReference type="SMART" id="SM00356">
    <property type="entry name" value="ZnF_C3H1"/>
    <property type="match status" value="2"/>
</dbReference>
<dbReference type="SUPFAM" id="SSF90229">
    <property type="entry name" value="CCCH zinc finger"/>
    <property type="match status" value="1"/>
</dbReference>
<dbReference type="Proteomes" id="UP000019487">
    <property type="component" value="Unassembled WGS sequence"/>
</dbReference>
<dbReference type="PANTHER" id="PTHR11224">
    <property type="entry name" value="MAKORIN-RELATED"/>
    <property type="match status" value="1"/>
</dbReference>
<keyword evidence="8" id="KW-1185">Reference proteome</keyword>
<name>W9CCK7_SCLBF</name>
<feature type="compositionally biased region" description="Polar residues" evidence="5">
    <location>
        <begin position="532"/>
        <end position="544"/>
    </location>
</feature>
<feature type="region of interest" description="Disordered" evidence="5">
    <location>
        <begin position="443"/>
        <end position="552"/>
    </location>
</feature>
<evidence type="ECO:0000256" key="4">
    <source>
        <dbReference type="PROSITE-ProRule" id="PRU00723"/>
    </source>
</evidence>
<feature type="compositionally biased region" description="Polar residues" evidence="5">
    <location>
        <begin position="478"/>
        <end position="504"/>
    </location>
</feature>
<evidence type="ECO:0000259" key="6">
    <source>
        <dbReference type="PROSITE" id="PS50103"/>
    </source>
</evidence>
<dbReference type="HOGENOM" id="CLU_018150_0_0_1"/>
<dbReference type="Pfam" id="PF00642">
    <property type="entry name" value="zf-CCCH"/>
    <property type="match status" value="2"/>
</dbReference>
<feature type="compositionally biased region" description="Polar residues" evidence="5">
    <location>
        <begin position="392"/>
        <end position="402"/>
    </location>
</feature>
<feature type="region of interest" description="Disordered" evidence="5">
    <location>
        <begin position="1"/>
        <end position="66"/>
    </location>
</feature>
<dbReference type="InterPro" id="IPR045072">
    <property type="entry name" value="MKRN-like"/>
</dbReference>
<evidence type="ECO:0000256" key="2">
    <source>
        <dbReference type="ARBA" id="ARBA00022771"/>
    </source>
</evidence>
<evidence type="ECO:0000313" key="7">
    <source>
        <dbReference type="EMBL" id="ESZ93596.1"/>
    </source>
</evidence>
<dbReference type="PROSITE" id="PS50103">
    <property type="entry name" value="ZF_C3H1"/>
    <property type="match status" value="2"/>
</dbReference>
<keyword evidence="3 4" id="KW-0862">Zinc</keyword>
<dbReference type="STRING" id="1432307.W9CCK7"/>
<keyword evidence="1 4" id="KW-0479">Metal-binding</keyword>
<feature type="region of interest" description="Disordered" evidence="5">
    <location>
        <begin position="564"/>
        <end position="584"/>
    </location>
</feature>
<protein>
    <recommendedName>
        <fullName evidence="6">C3H1-type domain-containing protein</fullName>
    </recommendedName>
</protein>
<comment type="caution">
    <text evidence="7">The sequence shown here is derived from an EMBL/GenBank/DDBJ whole genome shotgun (WGS) entry which is preliminary data.</text>
</comment>
<dbReference type="OrthoDB" id="411372at2759"/>
<feature type="compositionally biased region" description="Basic residues" evidence="5">
    <location>
        <begin position="319"/>
        <end position="328"/>
    </location>
</feature>
<dbReference type="GO" id="GO:0000209">
    <property type="term" value="P:protein polyubiquitination"/>
    <property type="evidence" value="ECO:0007669"/>
    <property type="project" value="InterPro"/>
</dbReference>
<gene>
    <name evidence="7" type="ORF">SBOR_6025</name>
</gene>
<feature type="compositionally biased region" description="Polar residues" evidence="5">
    <location>
        <begin position="16"/>
        <end position="43"/>
    </location>
</feature>
<organism evidence="7 8">
    <name type="scientific">Sclerotinia borealis (strain F-4128)</name>
    <dbReference type="NCBI Taxonomy" id="1432307"/>
    <lineage>
        <taxon>Eukaryota</taxon>
        <taxon>Fungi</taxon>
        <taxon>Dikarya</taxon>
        <taxon>Ascomycota</taxon>
        <taxon>Pezizomycotina</taxon>
        <taxon>Leotiomycetes</taxon>
        <taxon>Helotiales</taxon>
        <taxon>Sclerotiniaceae</taxon>
        <taxon>Sclerotinia</taxon>
    </lineage>
</organism>
<feature type="region of interest" description="Disordered" evidence="5">
    <location>
        <begin position="315"/>
        <end position="338"/>
    </location>
</feature>
<dbReference type="PANTHER" id="PTHR11224:SF10">
    <property type="entry name" value="IP09428P-RELATED"/>
    <property type="match status" value="1"/>
</dbReference>
<dbReference type="InterPro" id="IPR036855">
    <property type="entry name" value="Znf_CCCH_sf"/>
</dbReference>
<feature type="domain" description="C3H1-type" evidence="6">
    <location>
        <begin position="91"/>
        <end position="118"/>
    </location>
</feature>
<feature type="zinc finger region" description="C3H1-type" evidence="4">
    <location>
        <begin position="91"/>
        <end position="118"/>
    </location>
</feature>
<dbReference type="EMBL" id="AYSA01000304">
    <property type="protein sequence ID" value="ESZ93596.1"/>
    <property type="molecule type" value="Genomic_DNA"/>
</dbReference>
<keyword evidence="2 4" id="KW-0863">Zinc-finger</keyword>
<feature type="region of interest" description="Disordered" evidence="5">
    <location>
        <begin position="357"/>
        <end position="431"/>
    </location>
</feature>
<dbReference type="InterPro" id="IPR000571">
    <property type="entry name" value="Znf_CCCH"/>
</dbReference>
<reference evidence="7 8" key="1">
    <citation type="journal article" date="2014" name="Genome Announc.">
        <title>Draft genome sequence of Sclerotinia borealis, a psychrophilic plant pathogenic fungus.</title>
        <authorList>
            <person name="Mardanov A.V."/>
            <person name="Beletsky A.V."/>
            <person name="Kadnikov V.V."/>
            <person name="Ignatov A.N."/>
            <person name="Ravin N.V."/>
        </authorList>
    </citation>
    <scope>NUCLEOTIDE SEQUENCE [LARGE SCALE GENOMIC DNA]</scope>
    <source>
        <strain evidence="8">F-4157</strain>
    </source>
</reference>
<dbReference type="AlphaFoldDB" id="W9CCK7"/>
<accession>W9CCK7</accession>
<dbReference type="GO" id="GO:0008270">
    <property type="term" value="F:zinc ion binding"/>
    <property type="evidence" value="ECO:0007669"/>
    <property type="project" value="UniProtKB-KW"/>
</dbReference>
<feature type="compositionally biased region" description="Basic and acidic residues" evidence="5">
    <location>
        <begin position="374"/>
        <end position="389"/>
    </location>
</feature>
<evidence type="ECO:0000313" key="8">
    <source>
        <dbReference type="Proteomes" id="UP000019487"/>
    </source>
</evidence>
<dbReference type="GO" id="GO:0061630">
    <property type="term" value="F:ubiquitin protein ligase activity"/>
    <property type="evidence" value="ECO:0007669"/>
    <property type="project" value="InterPro"/>
</dbReference>
<sequence>MLGNGAPQPPQPPHMRNSSSSNNQYPRHMSTGSLNIPNGQSGPTNGGSAIGDGVARSPPTRQNTGHVPCKFFRQGTCQAGQACPFSHDLAGTTENVCKYFSKGNCKFGPKCANIHVLPDGRRINYSKNMPPMTPGHLNLGGRINPDPYHGQSSALTNSFVRAQLVPSTPYNQPYSPFITQEDVFIPMVGRQQSIDINIPTIDTSYASHPGSNYGSPRDDTMDRFGLGLSPTAVKGLSVLDAPLPASFDSNGVSWIARHGPVAASVPTKFGIDSPLSSVGATKPSDALRNLHSSAFGDDTKDRFYGIASSTPSEEYFGKRTMHSQRMAKPKNTSASLPKEQDWGEAFTFEEDLLPESLNDLMTPAEKARRGSRAAYDESKPSRGFYDEARSAYSGSGTPSNDTPLKFGSPLNASPSRWGPYFQQKHKEDDEKISRASAYGHVGSPLRNSLLHEGASPSSRPNARPITSGDASPYLASPPRQTSMSIISQQLQRTRLSRAESNGSEPSLLSSSAARTITTPIGSGRSAFAADKQPSSSSVGNSGRFTTPIDEEQGDFVFNMEGMDDDERIRSSGPWNIVGSKKAQA</sequence>
<evidence type="ECO:0000256" key="3">
    <source>
        <dbReference type="ARBA" id="ARBA00022833"/>
    </source>
</evidence>
<evidence type="ECO:0000256" key="1">
    <source>
        <dbReference type="ARBA" id="ARBA00022723"/>
    </source>
</evidence>
<proteinExistence type="predicted"/>
<evidence type="ECO:0000256" key="5">
    <source>
        <dbReference type="SAM" id="MobiDB-lite"/>
    </source>
</evidence>
<feature type="domain" description="C3H1-type" evidence="6">
    <location>
        <begin position="63"/>
        <end position="90"/>
    </location>
</feature>
<dbReference type="Gene3D" id="4.10.1000.10">
    <property type="entry name" value="Zinc finger, CCCH-type"/>
    <property type="match status" value="1"/>
</dbReference>
<feature type="zinc finger region" description="C3H1-type" evidence="4">
    <location>
        <begin position="63"/>
        <end position="90"/>
    </location>
</feature>